<gene>
    <name evidence="3" type="ORF">SG35_029355</name>
</gene>
<reference evidence="3 4" key="2">
    <citation type="journal article" date="2022" name="Mar. Drugs">
        <title>Bioassay-Guided Fractionation Leads to the Detection of Cholic Acid Generated by the Rare Thalassomonas sp.</title>
        <authorList>
            <person name="Pheiffer F."/>
            <person name="Schneider Y.K."/>
            <person name="Hansen E.H."/>
            <person name="Andersen J.H."/>
            <person name="Isaksson J."/>
            <person name="Busche T."/>
            <person name="R C."/>
            <person name="Kalinowski J."/>
            <person name="Zyl L.V."/>
            <person name="Trindade M."/>
        </authorList>
    </citation>
    <scope>NUCLEOTIDE SEQUENCE [LARGE SCALE GENOMIC DNA]</scope>
    <source>
        <strain evidence="3 4">A5K-106</strain>
    </source>
</reference>
<dbReference type="Pfam" id="PF02525">
    <property type="entry name" value="Flavodoxin_2"/>
    <property type="match status" value="1"/>
</dbReference>
<dbReference type="KEGG" id="tact:SG35_029355"/>
<feature type="domain" description="Flavodoxin-like fold" evidence="2">
    <location>
        <begin position="2"/>
        <end position="119"/>
    </location>
</feature>
<dbReference type="PANTHER" id="PTHR47307">
    <property type="entry name" value="GLUTATHIONE-REGULATED POTASSIUM-EFFLUX SYSTEM ANCILLARY PROTEIN KEFG"/>
    <property type="match status" value="1"/>
</dbReference>
<evidence type="ECO:0000259" key="2">
    <source>
        <dbReference type="Pfam" id="PF02525"/>
    </source>
</evidence>
<dbReference type="GO" id="GO:0010181">
    <property type="term" value="F:FMN binding"/>
    <property type="evidence" value="ECO:0007669"/>
    <property type="project" value="TreeGrafter"/>
</dbReference>
<dbReference type="InterPro" id="IPR003680">
    <property type="entry name" value="Flavodoxin_fold"/>
</dbReference>
<protein>
    <submittedName>
        <fullName evidence="3">NAD(P)H-dependent oxidoreductase</fullName>
    </submittedName>
</protein>
<dbReference type="RefSeq" id="WP_084692749.1">
    <property type="nucleotide sequence ID" value="NZ_CP059736.1"/>
</dbReference>
<organism evidence="3 4">
    <name type="scientific">Thalassomonas actiniarum</name>
    <dbReference type="NCBI Taxonomy" id="485447"/>
    <lineage>
        <taxon>Bacteria</taxon>
        <taxon>Pseudomonadati</taxon>
        <taxon>Pseudomonadota</taxon>
        <taxon>Gammaproteobacteria</taxon>
        <taxon>Alteromonadales</taxon>
        <taxon>Colwelliaceae</taxon>
        <taxon>Thalassomonas</taxon>
    </lineage>
</organism>
<dbReference type="EMBL" id="CP059736">
    <property type="protein sequence ID" value="WDE02718.1"/>
    <property type="molecule type" value="Genomic_DNA"/>
</dbReference>
<dbReference type="SUPFAM" id="SSF52218">
    <property type="entry name" value="Flavoproteins"/>
    <property type="match status" value="1"/>
</dbReference>
<dbReference type="InterPro" id="IPR046980">
    <property type="entry name" value="KefG/KefF"/>
</dbReference>
<name>A0AAE9YXH2_9GAMM</name>
<evidence type="ECO:0000313" key="3">
    <source>
        <dbReference type="EMBL" id="WDE02718.1"/>
    </source>
</evidence>
<dbReference type="GO" id="GO:0003955">
    <property type="term" value="F:NAD(P)H dehydrogenase (quinone) activity"/>
    <property type="evidence" value="ECO:0007669"/>
    <property type="project" value="TreeGrafter"/>
</dbReference>
<keyword evidence="4" id="KW-1185">Reference proteome</keyword>
<sequence length="134" mass="15216">MQSADIIVLQFPLYWYSTPALLKKWLDDVFSYGFAYGADGDKLKNKNLILSFTTGGPEQSYDTLGYNHFPIFELIKPLKQTAYFTQMILHPPIISHNMAYVEGVRNTPAGIEKKATEHSQRLISKLNEVMLLAS</sequence>
<keyword evidence="1" id="KW-0560">Oxidoreductase</keyword>
<dbReference type="InterPro" id="IPR029039">
    <property type="entry name" value="Flavoprotein-like_sf"/>
</dbReference>
<reference evidence="3 4" key="1">
    <citation type="journal article" date="2015" name="Genome Announc.">
        <title>Draft Genome Sequences of Marine Isolates of Thalassomonas viridans and Thalassomonas actiniarum.</title>
        <authorList>
            <person name="Olonade I."/>
            <person name="van Zyl L.J."/>
            <person name="Trindade M."/>
        </authorList>
    </citation>
    <scope>NUCLEOTIDE SEQUENCE [LARGE SCALE GENOMIC DNA]</scope>
    <source>
        <strain evidence="3 4">A5K-106</strain>
    </source>
</reference>
<dbReference type="AlphaFoldDB" id="A0AAE9YXH2"/>
<dbReference type="Gene3D" id="3.40.50.360">
    <property type="match status" value="1"/>
</dbReference>
<proteinExistence type="predicted"/>
<accession>A0AAE9YXH2</accession>
<dbReference type="Proteomes" id="UP000032568">
    <property type="component" value="Chromosome pTact"/>
</dbReference>
<dbReference type="PANTHER" id="PTHR47307:SF1">
    <property type="entry name" value="GLUTATHIONE-REGULATED POTASSIUM-EFFLUX SYSTEM ANCILLARY PROTEIN KEFG"/>
    <property type="match status" value="1"/>
</dbReference>
<evidence type="ECO:0000256" key="1">
    <source>
        <dbReference type="ARBA" id="ARBA00023002"/>
    </source>
</evidence>
<dbReference type="GO" id="GO:0009055">
    <property type="term" value="F:electron transfer activity"/>
    <property type="evidence" value="ECO:0007669"/>
    <property type="project" value="TreeGrafter"/>
</dbReference>
<evidence type="ECO:0000313" key="4">
    <source>
        <dbReference type="Proteomes" id="UP000032568"/>
    </source>
</evidence>